<dbReference type="Gene3D" id="3.40.710.10">
    <property type="entry name" value="DD-peptidase/beta-lactamase superfamily"/>
    <property type="match status" value="1"/>
</dbReference>
<dbReference type="InterPro" id="IPR050491">
    <property type="entry name" value="AmpC-like"/>
</dbReference>
<protein>
    <submittedName>
        <fullName evidence="3">Beta-lactamase class C-like and penicillin binding proteins (PBPs) superfamily</fullName>
    </submittedName>
</protein>
<evidence type="ECO:0000259" key="2">
    <source>
        <dbReference type="Pfam" id="PF00144"/>
    </source>
</evidence>
<proteinExistence type="predicted"/>
<sequence>MEEVTGQGFADYMRDHVLRPLGMRNSDFALEDVDAGYLALSYDGEGAAAPFRHYTALVAASLYSTADDMARFVAAHHSGQNGEPVGREVLRPETVIAMRVIEARRFGLPIWGLGTILYAPDGQGSFVIGHEGGNAPAVTTTARFNPATGDGIVVLQTGRPELPARIGAEWVRWQTGRSDIVVLIRRTGRFSSPAARPWGPSGPRCGTSGMPARLGSCPRATTPSCSPVWDSGVLTGEARRRRRVSGRSPAGAPRGGPLRTRRSH</sequence>
<dbReference type="InterPro" id="IPR001466">
    <property type="entry name" value="Beta-lactam-related"/>
</dbReference>
<dbReference type="PANTHER" id="PTHR46825">
    <property type="entry name" value="D-ALANYL-D-ALANINE-CARBOXYPEPTIDASE/ENDOPEPTIDASE AMPH"/>
    <property type="match status" value="1"/>
</dbReference>
<name>A0A6J4PVN9_9RHOB</name>
<feature type="compositionally biased region" description="Low complexity" evidence="1">
    <location>
        <begin position="246"/>
        <end position="257"/>
    </location>
</feature>
<gene>
    <name evidence="3" type="ORF">AVDCRST_MAG15-2491</name>
</gene>
<feature type="domain" description="Beta-lactamase-related" evidence="2">
    <location>
        <begin position="2"/>
        <end position="174"/>
    </location>
</feature>
<reference evidence="3" key="1">
    <citation type="submission" date="2020-02" db="EMBL/GenBank/DDBJ databases">
        <authorList>
            <person name="Meier V. D."/>
        </authorList>
    </citation>
    <scope>NUCLEOTIDE SEQUENCE</scope>
    <source>
        <strain evidence="3">AVDCRST_MAG15</strain>
    </source>
</reference>
<evidence type="ECO:0000256" key="1">
    <source>
        <dbReference type="SAM" id="MobiDB-lite"/>
    </source>
</evidence>
<dbReference type="Pfam" id="PF00144">
    <property type="entry name" value="Beta-lactamase"/>
    <property type="match status" value="1"/>
</dbReference>
<evidence type="ECO:0000313" key="3">
    <source>
        <dbReference type="EMBL" id="CAA9425454.1"/>
    </source>
</evidence>
<dbReference type="PANTHER" id="PTHR46825:SF12">
    <property type="entry name" value="PENICILLIN-BINDING PROTEIN 4"/>
    <property type="match status" value="1"/>
</dbReference>
<dbReference type="EMBL" id="CADCUU010000370">
    <property type="protein sequence ID" value="CAA9425454.1"/>
    <property type="molecule type" value="Genomic_DNA"/>
</dbReference>
<feature type="region of interest" description="Disordered" evidence="1">
    <location>
        <begin position="219"/>
        <end position="264"/>
    </location>
</feature>
<dbReference type="InterPro" id="IPR012338">
    <property type="entry name" value="Beta-lactam/transpept-like"/>
</dbReference>
<dbReference type="SUPFAM" id="SSF56601">
    <property type="entry name" value="beta-lactamase/transpeptidase-like"/>
    <property type="match status" value="1"/>
</dbReference>
<accession>A0A6J4PVN9</accession>
<dbReference type="AlphaFoldDB" id="A0A6J4PVN9"/>
<organism evidence="3">
    <name type="scientific">uncultured Rubellimicrobium sp</name>
    <dbReference type="NCBI Taxonomy" id="543078"/>
    <lineage>
        <taxon>Bacteria</taxon>
        <taxon>Pseudomonadati</taxon>
        <taxon>Pseudomonadota</taxon>
        <taxon>Alphaproteobacteria</taxon>
        <taxon>Rhodobacterales</taxon>
        <taxon>Roseobacteraceae</taxon>
        <taxon>Rubellimicrobium</taxon>
        <taxon>environmental samples</taxon>
    </lineage>
</organism>